<dbReference type="Pfam" id="PF00364">
    <property type="entry name" value="Biotin_lipoyl"/>
    <property type="match status" value="1"/>
</dbReference>
<evidence type="ECO:0000256" key="9">
    <source>
        <dbReference type="ARBA" id="ARBA00023315"/>
    </source>
</evidence>
<sequence length="407" mass="43683">MVLEMKVPSPGESITEVEIAEWLVQDGDYVEKDQAIAEVDSDKATLELPAEESGIITLKAEEGDAVAVGEVVCLIDTSAAKPEGDAAPASEAKSEQKEEPAKVEAPKAVEAKKETYASGTPSPAAKKILDEKGIEAASVSGTGRDGRITKDDAVKAVPSMGTPTGGNRGESRSKLSMLRRKVAERLVAAKNETAMLTTFNEVDMSPIFALRKEYKETFKEKHGVSLGFMSFFTKAVVRALEMYPAVNSMIDGKEMLSFDFCDISIAVSGPKGLMVPVIRNAENLTFRGVESEVKRLAIRAREGEITVDEMTGGTFTITNGGVFGSMLSTPIINPPQSAILGMHNIVERPIAKDGQVVIAPIMYVALSYDHRIIDGKESVGFLVAVKEALESPEELLMDGNVKKALEL</sequence>
<protein>
    <recommendedName>
        <fullName evidence="5 11">Dihydrolipoyllysine-residue succinyltransferase component of 2-oxoglutarate dehydrogenase complex</fullName>
        <ecNumber evidence="4 11">2.3.1.61</ecNumber>
    </recommendedName>
    <alternativeName>
        <fullName evidence="11">2-oxoglutarate dehydrogenase complex component E2</fullName>
    </alternativeName>
</protein>
<dbReference type="Gene3D" id="4.10.320.10">
    <property type="entry name" value="E3-binding domain"/>
    <property type="match status" value="1"/>
</dbReference>
<evidence type="ECO:0000259" key="14">
    <source>
        <dbReference type="PROSITE" id="PS51826"/>
    </source>
</evidence>
<evidence type="ECO:0000256" key="11">
    <source>
        <dbReference type="RuleBase" id="RU361138"/>
    </source>
</evidence>
<dbReference type="Pfam" id="PF00198">
    <property type="entry name" value="2-oxoacid_dh"/>
    <property type="match status" value="1"/>
</dbReference>
<evidence type="ECO:0000313" key="15">
    <source>
        <dbReference type="EMBL" id="TMU54434.1"/>
    </source>
</evidence>
<comment type="catalytic activity">
    <reaction evidence="10 11">
        <text>N(6)-[(R)-dihydrolipoyl]-L-lysyl-[protein] + succinyl-CoA = N(6)-[(R)-S(8)-succinyldihydrolipoyl]-L-lysyl-[protein] + CoA</text>
        <dbReference type="Rhea" id="RHEA:15213"/>
        <dbReference type="Rhea" id="RHEA-COMP:10475"/>
        <dbReference type="Rhea" id="RHEA-COMP:20092"/>
        <dbReference type="ChEBI" id="CHEBI:57287"/>
        <dbReference type="ChEBI" id="CHEBI:57292"/>
        <dbReference type="ChEBI" id="CHEBI:83100"/>
        <dbReference type="ChEBI" id="CHEBI:83120"/>
        <dbReference type="EC" id="2.3.1.61"/>
    </reaction>
</comment>
<dbReference type="SUPFAM" id="SSF51230">
    <property type="entry name" value="Single hybrid motif"/>
    <property type="match status" value="1"/>
</dbReference>
<evidence type="ECO:0000256" key="4">
    <source>
        <dbReference type="ARBA" id="ARBA00012945"/>
    </source>
</evidence>
<dbReference type="GO" id="GO:0004149">
    <property type="term" value="F:dihydrolipoyllysine-residue succinyltransferase activity"/>
    <property type="evidence" value="ECO:0007669"/>
    <property type="project" value="UniProtKB-EC"/>
</dbReference>
<keyword evidence="16" id="KW-1185">Reference proteome</keyword>
<dbReference type="PROSITE" id="PS50968">
    <property type="entry name" value="BIOTINYL_LIPOYL"/>
    <property type="match status" value="1"/>
</dbReference>
<dbReference type="InterPro" id="IPR001078">
    <property type="entry name" value="2-oxoacid_DH_actylTfrase"/>
</dbReference>
<comment type="cofactor">
    <cofactor evidence="11">
        <name>(R)-lipoate</name>
        <dbReference type="ChEBI" id="CHEBI:83088"/>
    </cofactor>
    <text evidence="11">Binds 1 lipoyl cofactor covalently.</text>
</comment>
<dbReference type="InterPro" id="IPR036625">
    <property type="entry name" value="E3-bd_dom_sf"/>
</dbReference>
<dbReference type="RefSeq" id="WP_138835622.1">
    <property type="nucleotide sequence ID" value="NZ_VCNI01000002.1"/>
</dbReference>
<dbReference type="Gene3D" id="2.40.50.100">
    <property type="match status" value="1"/>
</dbReference>
<feature type="domain" description="Lipoyl-binding" evidence="13">
    <location>
        <begin position="2"/>
        <end position="76"/>
    </location>
</feature>
<dbReference type="SUPFAM" id="SSF47005">
    <property type="entry name" value="Peripheral subunit-binding domain of 2-oxo acid dehydrogenase complex"/>
    <property type="match status" value="1"/>
</dbReference>
<keyword evidence="9 11" id="KW-0012">Acyltransferase</keyword>
<dbReference type="CDD" id="cd06849">
    <property type="entry name" value="lipoyl_domain"/>
    <property type="match status" value="1"/>
</dbReference>
<feature type="domain" description="Peripheral subunit-binding (PSBD)" evidence="14">
    <location>
        <begin position="120"/>
        <end position="157"/>
    </location>
</feature>
<evidence type="ECO:0000313" key="16">
    <source>
        <dbReference type="Proteomes" id="UP000751614"/>
    </source>
</evidence>
<comment type="caution">
    <text evidence="15">The sequence shown here is derived from an EMBL/GenBank/DDBJ whole genome shotgun (WGS) entry which is preliminary data.</text>
</comment>
<dbReference type="Pfam" id="PF02817">
    <property type="entry name" value="E3_binding"/>
    <property type="match status" value="1"/>
</dbReference>
<dbReference type="Proteomes" id="UP000751614">
    <property type="component" value="Unassembled WGS sequence"/>
</dbReference>
<dbReference type="InterPro" id="IPR011053">
    <property type="entry name" value="Single_hybrid_motif"/>
</dbReference>
<proteinExistence type="inferred from homology"/>
<comment type="similarity">
    <text evidence="3 11">Belongs to the 2-oxoacid dehydrogenase family.</text>
</comment>
<dbReference type="NCBIfam" id="TIGR01347">
    <property type="entry name" value="sucB"/>
    <property type="match status" value="1"/>
</dbReference>
<dbReference type="PROSITE" id="PS51826">
    <property type="entry name" value="PSBD"/>
    <property type="match status" value="1"/>
</dbReference>
<dbReference type="Gene3D" id="3.30.559.10">
    <property type="entry name" value="Chloramphenicol acetyltransferase-like domain"/>
    <property type="match status" value="1"/>
</dbReference>
<dbReference type="PANTHER" id="PTHR43416:SF5">
    <property type="entry name" value="DIHYDROLIPOYLLYSINE-RESIDUE SUCCINYLTRANSFERASE COMPONENT OF 2-OXOGLUTARATE DEHYDROGENASE COMPLEX, MITOCHONDRIAL"/>
    <property type="match status" value="1"/>
</dbReference>
<dbReference type="EMBL" id="VCNI01000002">
    <property type="protein sequence ID" value="TMU54434.1"/>
    <property type="molecule type" value="Genomic_DNA"/>
</dbReference>
<evidence type="ECO:0000256" key="12">
    <source>
        <dbReference type="SAM" id="MobiDB-lite"/>
    </source>
</evidence>
<dbReference type="InterPro" id="IPR006255">
    <property type="entry name" value="SucB"/>
</dbReference>
<dbReference type="NCBIfam" id="NF004309">
    <property type="entry name" value="PRK05704.1"/>
    <property type="match status" value="1"/>
</dbReference>
<evidence type="ECO:0000259" key="13">
    <source>
        <dbReference type="PROSITE" id="PS50968"/>
    </source>
</evidence>
<dbReference type="EC" id="2.3.1.61" evidence="4 11"/>
<evidence type="ECO:0000256" key="3">
    <source>
        <dbReference type="ARBA" id="ARBA00007317"/>
    </source>
</evidence>
<comment type="function">
    <text evidence="1 11">E2 component of the 2-oxoglutarate dehydrogenase (OGDH) complex which catalyzes the second step in the conversion of 2-oxoglutarate to succinyl-CoA and CO(2).</text>
</comment>
<name>A0ABY2WHX4_9FLAO</name>
<comment type="pathway">
    <text evidence="2 11">Amino-acid degradation; L-lysine degradation via saccharopine pathway; glutaryl-CoA from L-lysine: step 6/6.</text>
</comment>
<evidence type="ECO:0000256" key="8">
    <source>
        <dbReference type="ARBA" id="ARBA00022823"/>
    </source>
</evidence>
<dbReference type="InterPro" id="IPR000089">
    <property type="entry name" value="Biotin_lipoyl"/>
</dbReference>
<reference evidence="15 16" key="1">
    <citation type="submission" date="2019-05" db="EMBL/GenBank/DDBJ databases">
        <title>Flagellimonas sp. AsT0115, sp. nov., isolated from a marine red algae, Asparagopsis taxiformis.</title>
        <authorList>
            <person name="Kim J."/>
            <person name="Jeong S.E."/>
            <person name="Jeon C.O."/>
        </authorList>
    </citation>
    <scope>NUCLEOTIDE SEQUENCE [LARGE SCALE GENOMIC DNA]</scope>
    <source>
        <strain evidence="15 16">AsT0115</strain>
    </source>
</reference>
<feature type="compositionally biased region" description="Basic and acidic residues" evidence="12">
    <location>
        <begin position="92"/>
        <end position="115"/>
    </location>
</feature>
<accession>A0ABY2WHX4</accession>
<dbReference type="PANTHER" id="PTHR43416">
    <property type="entry name" value="DIHYDROLIPOYLLYSINE-RESIDUE SUCCINYLTRANSFERASE COMPONENT OF 2-OXOGLUTARATE DEHYDROGENASE COMPLEX, MITOCHONDRIAL-RELATED"/>
    <property type="match status" value="1"/>
</dbReference>
<evidence type="ECO:0000256" key="2">
    <source>
        <dbReference type="ARBA" id="ARBA00005145"/>
    </source>
</evidence>
<keyword evidence="8 11" id="KW-0450">Lipoyl</keyword>
<dbReference type="SUPFAM" id="SSF52777">
    <property type="entry name" value="CoA-dependent acyltransferases"/>
    <property type="match status" value="1"/>
</dbReference>
<keyword evidence="6 11" id="KW-0816">Tricarboxylic acid cycle</keyword>
<evidence type="ECO:0000256" key="7">
    <source>
        <dbReference type="ARBA" id="ARBA00022679"/>
    </source>
</evidence>
<keyword evidence="7 11" id="KW-0808">Transferase</keyword>
<evidence type="ECO:0000256" key="10">
    <source>
        <dbReference type="ARBA" id="ARBA00052761"/>
    </source>
</evidence>
<dbReference type="InterPro" id="IPR050537">
    <property type="entry name" value="2-oxoacid_dehydrogenase"/>
</dbReference>
<organism evidence="15 16">
    <name type="scientific">Flagellimonas algicola</name>
    <dbReference type="NCBI Taxonomy" id="2583815"/>
    <lineage>
        <taxon>Bacteria</taxon>
        <taxon>Pseudomonadati</taxon>
        <taxon>Bacteroidota</taxon>
        <taxon>Flavobacteriia</taxon>
        <taxon>Flavobacteriales</taxon>
        <taxon>Flavobacteriaceae</taxon>
        <taxon>Flagellimonas</taxon>
    </lineage>
</organism>
<evidence type="ECO:0000256" key="1">
    <source>
        <dbReference type="ARBA" id="ARBA00004052"/>
    </source>
</evidence>
<evidence type="ECO:0000256" key="5">
    <source>
        <dbReference type="ARBA" id="ARBA00019511"/>
    </source>
</evidence>
<gene>
    <name evidence="15" type="primary">odhB</name>
    <name evidence="15" type="ORF">FGG15_09430</name>
</gene>
<feature type="compositionally biased region" description="Basic and acidic residues" evidence="12">
    <location>
        <begin position="144"/>
        <end position="154"/>
    </location>
</feature>
<feature type="region of interest" description="Disordered" evidence="12">
    <location>
        <begin position="80"/>
        <end position="175"/>
    </location>
</feature>
<dbReference type="InterPro" id="IPR023213">
    <property type="entry name" value="CAT-like_dom_sf"/>
</dbReference>
<dbReference type="InterPro" id="IPR004167">
    <property type="entry name" value="PSBD"/>
</dbReference>
<evidence type="ECO:0000256" key="6">
    <source>
        <dbReference type="ARBA" id="ARBA00022532"/>
    </source>
</evidence>